<proteinExistence type="predicted"/>
<dbReference type="EMBL" id="LRBV02000010">
    <property type="status" value="NOT_ANNOTATED_CDS"/>
    <property type="molecule type" value="Genomic_DNA"/>
</dbReference>
<organism evidence="1 2">
    <name type="scientific">Quercus lobata</name>
    <name type="common">Valley oak</name>
    <dbReference type="NCBI Taxonomy" id="97700"/>
    <lineage>
        <taxon>Eukaryota</taxon>
        <taxon>Viridiplantae</taxon>
        <taxon>Streptophyta</taxon>
        <taxon>Embryophyta</taxon>
        <taxon>Tracheophyta</taxon>
        <taxon>Spermatophyta</taxon>
        <taxon>Magnoliopsida</taxon>
        <taxon>eudicotyledons</taxon>
        <taxon>Gunneridae</taxon>
        <taxon>Pentapetalae</taxon>
        <taxon>rosids</taxon>
        <taxon>fabids</taxon>
        <taxon>Fagales</taxon>
        <taxon>Fagaceae</taxon>
        <taxon>Quercus</taxon>
    </lineage>
</organism>
<evidence type="ECO:0000313" key="2">
    <source>
        <dbReference type="Proteomes" id="UP000594261"/>
    </source>
</evidence>
<dbReference type="Proteomes" id="UP000594261">
    <property type="component" value="Chromosome 10"/>
</dbReference>
<accession>A0A7N2MPI6</accession>
<reference evidence="1" key="2">
    <citation type="submission" date="2021-01" db="UniProtKB">
        <authorList>
            <consortium name="EnsemblPlants"/>
        </authorList>
    </citation>
    <scope>IDENTIFICATION</scope>
</reference>
<keyword evidence="2" id="KW-1185">Reference proteome</keyword>
<dbReference type="InParanoid" id="A0A7N2MPI6"/>
<name>A0A7N2MPI6_QUELO</name>
<dbReference type="EnsemblPlants" id="QL10p010962:mrna">
    <property type="protein sequence ID" value="QL10p010962:mrna"/>
    <property type="gene ID" value="QL10p010962"/>
</dbReference>
<protein>
    <submittedName>
        <fullName evidence="1">Uncharacterized protein</fullName>
    </submittedName>
</protein>
<sequence>MLGADVALLWGLANEEIERIVQDAKRYKAEDDDHMKKVMAEIPDTKKIGEEYSVDITITGGIIGRDALINKFKEVKWRDNGIVLTVGYVPGLKVHAISLQQSMQPSGITEKLIMFNANLQPSAYIVVYGYEYDMVIRQVRRIHKYGIPNEMYVAKN</sequence>
<reference evidence="1 2" key="1">
    <citation type="journal article" date="2016" name="G3 (Bethesda)">
        <title>First Draft Assembly and Annotation of the Genome of a California Endemic Oak Quercus lobata Nee (Fagaceae).</title>
        <authorList>
            <person name="Sork V.L."/>
            <person name="Fitz-Gibbon S.T."/>
            <person name="Puiu D."/>
            <person name="Crepeau M."/>
            <person name="Gugger P.F."/>
            <person name="Sherman R."/>
            <person name="Stevens K."/>
            <person name="Langley C.H."/>
            <person name="Pellegrini M."/>
            <person name="Salzberg S.L."/>
        </authorList>
    </citation>
    <scope>NUCLEOTIDE SEQUENCE [LARGE SCALE GENOMIC DNA]</scope>
    <source>
        <strain evidence="1 2">cv. SW786</strain>
    </source>
</reference>
<dbReference type="AlphaFoldDB" id="A0A7N2MPI6"/>
<evidence type="ECO:0000313" key="1">
    <source>
        <dbReference type="EnsemblPlants" id="QL10p010962:mrna"/>
    </source>
</evidence>
<dbReference type="Gramene" id="QL10p010962:mrna">
    <property type="protein sequence ID" value="QL10p010962:mrna"/>
    <property type="gene ID" value="QL10p010962"/>
</dbReference>